<protein>
    <submittedName>
        <fullName evidence="1">Uncharacterized protein</fullName>
    </submittedName>
</protein>
<dbReference type="Proteomes" id="UP000800094">
    <property type="component" value="Unassembled WGS sequence"/>
</dbReference>
<dbReference type="RefSeq" id="XP_033675901.1">
    <property type="nucleotide sequence ID" value="XM_033827345.1"/>
</dbReference>
<accession>A0A6A6HSB8</accession>
<sequence>MCVVSNFLEEFGLLARAIPHGGRRVGRCYGCGHDTRQLRSSCRGGGGRRLAEADGGSRLARVTLVCVFGQRQYIKRLRKSGQGRSCMSAVDAMPESRIGPTAHRRSMLAIARGPACVRMRWKAAGFDATPVTGYGLEEGWVARAREELLRVSIRKLWKG</sequence>
<reference evidence="1" key="1">
    <citation type="journal article" date="2020" name="Stud. Mycol.">
        <title>101 Dothideomycetes genomes: a test case for predicting lifestyles and emergence of pathogens.</title>
        <authorList>
            <person name="Haridas S."/>
            <person name="Albert R."/>
            <person name="Binder M."/>
            <person name="Bloem J."/>
            <person name="Labutti K."/>
            <person name="Salamov A."/>
            <person name="Andreopoulos B."/>
            <person name="Baker S."/>
            <person name="Barry K."/>
            <person name="Bills G."/>
            <person name="Bluhm B."/>
            <person name="Cannon C."/>
            <person name="Castanera R."/>
            <person name="Culley D."/>
            <person name="Daum C."/>
            <person name="Ezra D."/>
            <person name="Gonzalez J."/>
            <person name="Henrissat B."/>
            <person name="Kuo A."/>
            <person name="Liang C."/>
            <person name="Lipzen A."/>
            <person name="Lutzoni F."/>
            <person name="Magnuson J."/>
            <person name="Mondo S."/>
            <person name="Nolan M."/>
            <person name="Ohm R."/>
            <person name="Pangilinan J."/>
            <person name="Park H.-J."/>
            <person name="Ramirez L."/>
            <person name="Alfaro M."/>
            <person name="Sun H."/>
            <person name="Tritt A."/>
            <person name="Yoshinaga Y."/>
            <person name="Zwiers L.-H."/>
            <person name="Turgeon B."/>
            <person name="Goodwin S."/>
            <person name="Spatafora J."/>
            <person name="Crous P."/>
            <person name="Grigoriev I."/>
        </authorList>
    </citation>
    <scope>NUCLEOTIDE SEQUENCE</scope>
    <source>
        <strain evidence="1">CBS 122368</strain>
    </source>
</reference>
<keyword evidence="2" id="KW-1185">Reference proteome</keyword>
<proteinExistence type="predicted"/>
<gene>
    <name evidence="1" type="ORF">BU26DRAFT_512027</name>
</gene>
<evidence type="ECO:0000313" key="2">
    <source>
        <dbReference type="Proteomes" id="UP000800094"/>
    </source>
</evidence>
<dbReference type="GeneID" id="54580675"/>
<name>A0A6A6HSB8_9PLEO</name>
<evidence type="ECO:0000313" key="1">
    <source>
        <dbReference type="EMBL" id="KAF2240897.1"/>
    </source>
</evidence>
<organism evidence="1 2">
    <name type="scientific">Trematosphaeria pertusa</name>
    <dbReference type="NCBI Taxonomy" id="390896"/>
    <lineage>
        <taxon>Eukaryota</taxon>
        <taxon>Fungi</taxon>
        <taxon>Dikarya</taxon>
        <taxon>Ascomycota</taxon>
        <taxon>Pezizomycotina</taxon>
        <taxon>Dothideomycetes</taxon>
        <taxon>Pleosporomycetidae</taxon>
        <taxon>Pleosporales</taxon>
        <taxon>Massarineae</taxon>
        <taxon>Trematosphaeriaceae</taxon>
        <taxon>Trematosphaeria</taxon>
    </lineage>
</organism>
<dbReference type="EMBL" id="ML987215">
    <property type="protein sequence ID" value="KAF2240897.1"/>
    <property type="molecule type" value="Genomic_DNA"/>
</dbReference>
<dbReference type="AlphaFoldDB" id="A0A6A6HSB8"/>